<organism evidence="3 4">
    <name type="scientific">Holothuria leucospilota</name>
    <name type="common">Black long sea cucumber</name>
    <name type="synonym">Mertensiothuria leucospilota</name>
    <dbReference type="NCBI Taxonomy" id="206669"/>
    <lineage>
        <taxon>Eukaryota</taxon>
        <taxon>Metazoa</taxon>
        <taxon>Echinodermata</taxon>
        <taxon>Eleutherozoa</taxon>
        <taxon>Echinozoa</taxon>
        <taxon>Holothuroidea</taxon>
        <taxon>Aspidochirotacea</taxon>
        <taxon>Aspidochirotida</taxon>
        <taxon>Holothuriidae</taxon>
        <taxon>Holothuria</taxon>
    </lineage>
</organism>
<protein>
    <submittedName>
        <fullName evidence="3">Uncharacterized protein</fullName>
    </submittedName>
</protein>
<feature type="region of interest" description="Disordered" evidence="1">
    <location>
        <begin position="68"/>
        <end position="113"/>
    </location>
</feature>
<comment type="caution">
    <text evidence="3">The sequence shown here is derived from an EMBL/GenBank/DDBJ whole genome shotgun (WGS) entry which is preliminary data.</text>
</comment>
<name>A0A9Q1BVJ5_HOLLE</name>
<dbReference type="Proteomes" id="UP001152320">
    <property type="component" value="Chromosome 11"/>
</dbReference>
<reference evidence="3" key="1">
    <citation type="submission" date="2021-10" db="EMBL/GenBank/DDBJ databases">
        <title>Tropical sea cucumber genome reveals ecological adaptation and Cuvierian tubules defense mechanism.</title>
        <authorList>
            <person name="Chen T."/>
        </authorList>
    </citation>
    <scope>NUCLEOTIDE SEQUENCE</scope>
    <source>
        <strain evidence="3">Nanhai2018</strain>
        <tissue evidence="3">Muscle</tissue>
    </source>
</reference>
<evidence type="ECO:0000313" key="4">
    <source>
        <dbReference type="Proteomes" id="UP001152320"/>
    </source>
</evidence>
<keyword evidence="2" id="KW-0472">Membrane</keyword>
<feature type="region of interest" description="Disordered" evidence="1">
    <location>
        <begin position="252"/>
        <end position="282"/>
    </location>
</feature>
<evidence type="ECO:0000256" key="2">
    <source>
        <dbReference type="SAM" id="Phobius"/>
    </source>
</evidence>
<dbReference type="AlphaFoldDB" id="A0A9Q1BVJ5"/>
<feature type="region of interest" description="Disordered" evidence="1">
    <location>
        <begin position="164"/>
        <end position="191"/>
    </location>
</feature>
<feature type="compositionally biased region" description="Basic and acidic residues" evidence="1">
    <location>
        <begin position="263"/>
        <end position="272"/>
    </location>
</feature>
<dbReference type="EMBL" id="JAIZAY010000011">
    <property type="protein sequence ID" value="KAJ8033336.1"/>
    <property type="molecule type" value="Genomic_DNA"/>
</dbReference>
<keyword evidence="2" id="KW-1133">Transmembrane helix</keyword>
<sequence>MTSEESADSDLGLEGIKAKEGSAFPIWWAFLIFPVIILGLVALVLFGIWRRKMVDRRTKPMAKEKENVYTEGISIQSDENEDRESSNEGAIYNPVYGNNEIDDDPKTTPNGQQSFAAGVYYGEIRKGESINGEMIYNSAYEGLSLKGDDAMLTDAAYATVSEINSKKRPSHNKSHKVEQNSQEVAGNETRHASKKSILRENIVVYETVDETEEGNKDRESKVEMIYNSAYANIPSNEKRDFKRDGDYSVVEGINSGEGSLYSRIDDKGKESPKNVAVNGGKA</sequence>
<feature type="transmembrane region" description="Helical" evidence="2">
    <location>
        <begin position="26"/>
        <end position="49"/>
    </location>
</feature>
<keyword evidence="2" id="KW-0812">Transmembrane</keyword>
<keyword evidence="4" id="KW-1185">Reference proteome</keyword>
<gene>
    <name evidence="3" type="ORF">HOLleu_23541</name>
</gene>
<evidence type="ECO:0000313" key="3">
    <source>
        <dbReference type="EMBL" id="KAJ8033336.1"/>
    </source>
</evidence>
<evidence type="ECO:0000256" key="1">
    <source>
        <dbReference type="SAM" id="MobiDB-lite"/>
    </source>
</evidence>
<accession>A0A9Q1BVJ5</accession>
<proteinExistence type="predicted"/>